<dbReference type="SMART" id="SM00220">
    <property type="entry name" value="S_TKc"/>
    <property type="match status" value="1"/>
</dbReference>
<dbReference type="InterPro" id="IPR000719">
    <property type="entry name" value="Prot_kinase_dom"/>
</dbReference>
<evidence type="ECO:0000313" key="2">
    <source>
        <dbReference type="EMBL" id="ORX95372.1"/>
    </source>
</evidence>
<dbReference type="PROSITE" id="PS00108">
    <property type="entry name" value="PROTEIN_KINASE_ST"/>
    <property type="match status" value="1"/>
</dbReference>
<dbReference type="SUPFAM" id="SSF56112">
    <property type="entry name" value="Protein kinase-like (PK-like)"/>
    <property type="match status" value="1"/>
</dbReference>
<dbReference type="Gene3D" id="1.10.510.10">
    <property type="entry name" value="Transferase(Phosphotransferase) domain 1"/>
    <property type="match status" value="1"/>
</dbReference>
<keyword evidence="2" id="KW-0418">Kinase</keyword>
<feature type="domain" description="Protein kinase" evidence="1">
    <location>
        <begin position="171"/>
        <end position="424"/>
    </location>
</feature>
<dbReference type="GO" id="GO:0004672">
    <property type="term" value="F:protein kinase activity"/>
    <property type="evidence" value="ECO:0007669"/>
    <property type="project" value="InterPro"/>
</dbReference>
<comment type="caution">
    <text evidence="2">The sequence shown here is derived from an EMBL/GenBank/DDBJ whole genome shotgun (WGS) entry which is preliminary data.</text>
</comment>
<evidence type="ECO:0000313" key="3">
    <source>
        <dbReference type="Proteomes" id="UP000193144"/>
    </source>
</evidence>
<dbReference type="CDD" id="cd00180">
    <property type="entry name" value="PKc"/>
    <property type="match status" value="1"/>
</dbReference>
<dbReference type="OrthoDB" id="4062651at2759"/>
<dbReference type="Pfam" id="PF00069">
    <property type="entry name" value="Pkinase"/>
    <property type="match status" value="1"/>
</dbReference>
<sequence length="424" mass="47648">MTPPTTTTGDGPWTVHWKYRDYKEMKWMPGQEPRKRWLPVIVQLGRSKWHVTVAFEGSLHSDRVTRVGKEIRRQDLANLCLCLDFGRLQLLDDKVTELLIKRDNDTTPSPYQNDFAFPDNVLPLKSIPGPDSEYYPLHTELRLCLREDPYHVQFPTLDSSINIPMTSISEIRKTRELSAGVHEAQLTSGNKPLVFKEVDKPLYMPRDSQVLYQELQNLQLCQGLTGIVQLVAAVVSQNPYQTMQSDTTMTGTVGTKSSAVLRGILLEYHSNGTLEAALQNAKQSISQTTSPWQKWALQIAQALGYLHQRGITHMDLKPSNIIISAEHDAILTDISGIGGTTRAWLAPEMLYVSDPLSESIDSRVRNDIWALGKLLCEMAHSSCNRLERSRLSAIASVATRKDPSSRISLHDVISHLSQCSEPSH</sequence>
<dbReference type="InterPro" id="IPR011009">
    <property type="entry name" value="Kinase-like_dom_sf"/>
</dbReference>
<organism evidence="2 3">
    <name type="scientific">Clohesyomyces aquaticus</name>
    <dbReference type="NCBI Taxonomy" id="1231657"/>
    <lineage>
        <taxon>Eukaryota</taxon>
        <taxon>Fungi</taxon>
        <taxon>Dikarya</taxon>
        <taxon>Ascomycota</taxon>
        <taxon>Pezizomycotina</taxon>
        <taxon>Dothideomycetes</taxon>
        <taxon>Pleosporomycetidae</taxon>
        <taxon>Pleosporales</taxon>
        <taxon>Lindgomycetaceae</taxon>
        <taxon>Clohesyomyces</taxon>
    </lineage>
</organism>
<dbReference type="STRING" id="1231657.A0A1Y1YBP7"/>
<keyword evidence="2" id="KW-0808">Transferase</keyword>
<name>A0A1Y1YBP7_9PLEO</name>
<evidence type="ECO:0000259" key="1">
    <source>
        <dbReference type="PROSITE" id="PS50011"/>
    </source>
</evidence>
<dbReference type="AlphaFoldDB" id="A0A1Y1YBP7"/>
<dbReference type="PROSITE" id="PS50011">
    <property type="entry name" value="PROTEIN_KINASE_DOM"/>
    <property type="match status" value="1"/>
</dbReference>
<reference evidence="2 3" key="1">
    <citation type="submission" date="2016-07" db="EMBL/GenBank/DDBJ databases">
        <title>Pervasive Adenine N6-methylation of Active Genes in Fungi.</title>
        <authorList>
            <consortium name="DOE Joint Genome Institute"/>
            <person name="Mondo S.J."/>
            <person name="Dannebaum R.O."/>
            <person name="Kuo R.C."/>
            <person name="Labutti K."/>
            <person name="Haridas S."/>
            <person name="Kuo A."/>
            <person name="Salamov A."/>
            <person name="Ahrendt S.R."/>
            <person name="Lipzen A."/>
            <person name="Sullivan W."/>
            <person name="Andreopoulos W.B."/>
            <person name="Clum A."/>
            <person name="Lindquist E."/>
            <person name="Daum C."/>
            <person name="Ramamoorthy G.K."/>
            <person name="Gryganskyi A."/>
            <person name="Culley D."/>
            <person name="Magnuson J.K."/>
            <person name="James T.Y."/>
            <person name="O'Malley M.A."/>
            <person name="Stajich J.E."/>
            <person name="Spatafora J.W."/>
            <person name="Visel A."/>
            <person name="Grigoriev I.V."/>
        </authorList>
    </citation>
    <scope>NUCLEOTIDE SEQUENCE [LARGE SCALE GENOMIC DNA]</scope>
    <source>
        <strain evidence="2 3">CBS 115471</strain>
    </source>
</reference>
<protein>
    <submittedName>
        <fullName evidence="2">Kinase-like domain-containing protein</fullName>
    </submittedName>
</protein>
<gene>
    <name evidence="2" type="ORF">BCR34DRAFT_594157</name>
</gene>
<dbReference type="EMBL" id="MCFA01000280">
    <property type="protein sequence ID" value="ORX95372.1"/>
    <property type="molecule type" value="Genomic_DNA"/>
</dbReference>
<dbReference type="GO" id="GO:0005524">
    <property type="term" value="F:ATP binding"/>
    <property type="evidence" value="ECO:0007669"/>
    <property type="project" value="InterPro"/>
</dbReference>
<dbReference type="InterPro" id="IPR008271">
    <property type="entry name" value="Ser/Thr_kinase_AS"/>
</dbReference>
<dbReference type="PANTHER" id="PTHR44305">
    <property type="entry name" value="SI:DKEY-192D15.2-RELATED"/>
    <property type="match status" value="1"/>
</dbReference>
<keyword evidence="3" id="KW-1185">Reference proteome</keyword>
<dbReference type="InterPro" id="IPR053083">
    <property type="entry name" value="TF_kinase-domain_protein"/>
</dbReference>
<accession>A0A1Y1YBP7</accession>
<dbReference type="Proteomes" id="UP000193144">
    <property type="component" value="Unassembled WGS sequence"/>
</dbReference>
<proteinExistence type="predicted"/>
<dbReference type="PANTHER" id="PTHR44305:SF24">
    <property type="entry name" value="TYROSINE-PROTEIN KINASE C03B1.5-RELATED"/>
    <property type="match status" value="1"/>
</dbReference>